<sequence length="661" mass="72699">MLAKLNVAAVLAASLSAVSAQTYQRLGTCPTLGCLLPPDQSDFLPGQLFDLRVEVHAPVNGSEAAHDGKPDEKFNVTIAKDGKEAKDITNFFGVKEPELEKWTFKWYEDLFAEDKKTPSIVNVASKAYRKLSLDEPGKYTVTLQYYGGEKTTAEWVVRPIVKKRKAKNVIFFIGDGMTTNMITAARLLGHKSINGKYQTRMQMDEFPVLGHQMTHSIDSYITDSANSASALYSGHKSTVNAMGVHADSSPDPFDDPKVETIVEIFRRITKGAWGAVSTAFLADATPIALTGHTRRRSEYGPLIDQALNGLTNYSWTNHEGPDVFFGAGAEQFFAGKGSYKGKDYYEEFSKKGYSVSLNKTSLEKIDTSKKALGVFCQSNLPVWLDRNVYKDNLKNFKNSPKGGNDSALDLPGLKEMTLKAVEVLHKRGGDKGFFLMSEAASVDKQMHALDYDRALGDLLELDDTVRETIKKLKELKIFDETLVVVSADHGHGFDVWGSADTEYIAEHGDERTKRNAIGVYEKSGLSQYTEKNKNIQYGTGVNFPSNWEPRYAIAGGVGAAPDHREDYKVHKSGPREPAVKGADGSYIVNAKDSPNGIVINGTLPTNEAQGVHSLTDVPVFAMGPCQETFGGTYNNVDIFYKMATCLGLAHPNTECKKPKKE</sequence>
<dbReference type="GO" id="GO:0046872">
    <property type="term" value="F:metal ion binding"/>
    <property type="evidence" value="ECO:0007669"/>
    <property type="project" value="UniProtKB-KW"/>
</dbReference>
<dbReference type="STRING" id="1291518.A0A0D9NVM6"/>
<dbReference type="Proteomes" id="UP000054544">
    <property type="component" value="Unassembled WGS sequence"/>
</dbReference>
<feature type="signal peptide" evidence="5">
    <location>
        <begin position="1"/>
        <end position="20"/>
    </location>
</feature>
<name>A0A0D9NVM6_METAN</name>
<feature type="binding site" evidence="3">
    <location>
        <position position="175"/>
    </location>
    <ligand>
        <name>Mg(2+)</name>
        <dbReference type="ChEBI" id="CHEBI:18420"/>
    </ligand>
</feature>
<feature type="binding site" evidence="3">
    <location>
        <position position="488"/>
    </location>
    <ligand>
        <name>Zn(2+)</name>
        <dbReference type="ChEBI" id="CHEBI:29105"/>
        <label>2</label>
    </ligand>
</feature>
<dbReference type="EMBL" id="KE384737">
    <property type="protein sequence ID" value="KJK77878.1"/>
    <property type="molecule type" value="Genomic_DNA"/>
</dbReference>
<feature type="binding site" evidence="3">
    <location>
        <position position="447"/>
    </location>
    <ligand>
        <name>Zn(2+)</name>
        <dbReference type="ChEBI" id="CHEBI:29105"/>
        <label>2</label>
    </ligand>
</feature>
<keyword evidence="7" id="KW-1185">Reference proteome</keyword>
<dbReference type="EC" id="3.1.3.1" evidence="1"/>
<feature type="active site" description="Phosphoserine intermediate" evidence="2">
    <location>
        <position position="224"/>
    </location>
</feature>
<comment type="cofactor">
    <cofactor evidence="3">
        <name>Mg(2+)</name>
        <dbReference type="ChEBI" id="CHEBI:18420"/>
    </cofactor>
    <text evidence="3">Binds 1 Mg(2+) ion.</text>
</comment>
<dbReference type="Pfam" id="PF00245">
    <property type="entry name" value="Alk_phosphatase"/>
    <property type="match status" value="1"/>
</dbReference>
<evidence type="ECO:0000256" key="4">
    <source>
        <dbReference type="RuleBase" id="RU003946"/>
    </source>
</evidence>
<dbReference type="PANTHER" id="PTHR11596">
    <property type="entry name" value="ALKALINE PHOSPHATASE"/>
    <property type="match status" value="1"/>
</dbReference>
<feature type="binding site" evidence="3">
    <location>
        <position position="612"/>
    </location>
    <ligand>
        <name>Zn(2+)</name>
        <dbReference type="ChEBI" id="CHEBI:29105"/>
        <label>2</label>
    </ligand>
</feature>
<reference evidence="7" key="1">
    <citation type="journal article" date="2014" name="BMC Genomics">
        <title>The genome sequence of the biocontrol fungus Metarhizium anisopliae and comparative genomics of Metarhizium species.</title>
        <authorList>
            <person name="Pattemore J.A."/>
            <person name="Hane J.K."/>
            <person name="Williams A.H."/>
            <person name="Wilson B.A."/>
            <person name="Stodart B.J."/>
            <person name="Ash G.J."/>
        </authorList>
    </citation>
    <scope>NUCLEOTIDE SEQUENCE [LARGE SCALE GENOMIC DNA]</scope>
    <source>
        <strain evidence="7">BRIP 53293</strain>
    </source>
</reference>
<dbReference type="CDD" id="cd16012">
    <property type="entry name" value="ALP"/>
    <property type="match status" value="1"/>
</dbReference>
<dbReference type="SMART" id="SM00098">
    <property type="entry name" value="alkPPc"/>
    <property type="match status" value="1"/>
</dbReference>
<organism evidence="6 7">
    <name type="scientific">Metarhizium anisopliae BRIP 53293</name>
    <dbReference type="NCBI Taxonomy" id="1291518"/>
    <lineage>
        <taxon>Eukaryota</taxon>
        <taxon>Fungi</taxon>
        <taxon>Dikarya</taxon>
        <taxon>Ascomycota</taxon>
        <taxon>Pezizomycotina</taxon>
        <taxon>Sordariomycetes</taxon>
        <taxon>Hypocreomycetidae</taxon>
        <taxon>Hypocreales</taxon>
        <taxon>Clavicipitaceae</taxon>
        <taxon>Metarhizium</taxon>
    </lineage>
</organism>
<evidence type="ECO:0000256" key="5">
    <source>
        <dbReference type="SAM" id="SignalP"/>
    </source>
</evidence>
<protein>
    <recommendedName>
        <fullName evidence="1">alkaline phosphatase</fullName>
        <ecNumber evidence="1">3.1.3.1</ecNumber>
    </recommendedName>
</protein>
<feature type="binding site" evidence="3">
    <location>
        <position position="283"/>
    </location>
    <ligand>
        <name>Mg(2+)</name>
        <dbReference type="ChEBI" id="CHEBI:18420"/>
    </ligand>
</feature>
<dbReference type="InterPro" id="IPR001952">
    <property type="entry name" value="Alkaline_phosphatase"/>
</dbReference>
<gene>
    <name evidence="6" type="ORF">H634G_06845</name>
</gene>
<dbReference type="AlphaFoldDB" id="A0A0D9NVM6"/>
<dbReference type="PANTHER" id="PTHR11596:SF72">
    <property type="entry name" value="ALKALINE PHOSPHATASE"/>
    <property type="match status" value="1"/>
</dbReference>
<dbReference type="SUPFAM" id="SSF53649">
    <property type="entry name" value="Alkaline phosphatase-like"/>
    <property type="match status" value="1"/>
</dbReference>
<dbReference type="InterPro" id="IPR017850">
    <property type="entry name" value="Alkaline_phosphatase_core_sf"/>
</dbReference>
<comment type="cofactor">
    <cofactor evidence="3">
        <name>Zn(2+)</name>
        <dbReference type="ChEBI" id="CHEBI:29105"/>
    </cofactor>
    <text evidence="3">Binds 2 Zn(2+) ions.</text>
</comment>
<keyword evidence="3" id="KW-0460">Magnesium</keyword>
<evidence type="ECO:0000256" key="1">
    <source>
        <dbReference type="ARBA" id="ARBA00012647"/>
    </source>
</evidence>
<keyword evidence="5" id="KW-0732">Signal</keyword>
<accession>A0A0D9NVM6</accession>
<evidence type="ECO:0000256" key="2">
    <source>
        <dbReference type="PIRSR" id="PIRSR601952-1"/>
    </source>
</evidence>
<keyword evidence="3" id="KW-0479">Metal-binding</keyword>
<proteinExistence type="inferred from homology"/>
<dbReference type="OrthoDB" id="5818554at2759"/>
<dbReference type="GO" id="GO:0004035">
    <property type="term" value="F:alkaline phosphatase activity"/>
    <property type="evidence" value="ECO:0007669"/>
    <property type="project" value="UniProtKB-EC"/>
</dbReference>
<feature type="binding site" evidence="3">
    <location>
        <position position="438"/>
    </location>
    <ligand>
        <name>Mg(2+)</name>
        <dbReference type="ChEBI" id="CHEBI:18420"/>
    </ligand>
</feature>
<evidence type="ECO:0000313" key="7">
    <source>
        <dbReference type="Proteomes" id="UP000054544"/>
    </source>
</evidence>
<evidence type="ECO:0000256" key="3">
    <source>
        <dbReference type="PIRSR" id="PIRSR601952-2"/>
    </source>
</evidence>
<evidence type="ECO:0000313" key="6">
    <source>
        <dbReference type="EMBL" id="KJK77878.1"/>
    </source>
</evidence>
<dbReference type="Gene3D" id="3.40.720.10">
    <property type="entry name" value="Alkaline Phosphatase, subunit A"/>
    <property type="match status" value="1"/>
</dbReference>
<feature type="binding site" evidence="3">
    <location>
        <position position="489"/>
    </location>
    <ligand>
        <name>Zn(2+)</name>
        <dbReference type="ChEBI" id="CHEBI:29105"/>
        <label>2</label>
    </ligand>
</feature>
<feature type="binding site" evidence="3">
    <location>
        <position position="285"/>
    </location>
    <ligand>
        <name>Mg(2+)</name>
        <dbReference type="ChEBI" id="CHEBI:18420"/>
    </ligand>
</feature>
<feature type="chain" id="PRO_5002341458" description="alkaline phosphatase" evidence="5">
    <location>
        <begin position="21"/>
        <end position="661"/>
    </location>
</feature>
<keyword evidence="3" id="KW-0862">Zinc</keyword>
<dbReference type="PRINTS" id="PR00113">
    <property type="entry name" value="ALKPHPHTASE"/>
</dbReference>
<comment type="similarity">
    <text evidence="4">Belongs to the alkaline phosphatase family.</text>
</comment>
<feature type="binding site" evidence="3">
    <location>
        <position position="443"/>
    </location>
    <ligand>
        <name>Zn(2+)</name>
        <dbReference type="ChEBI" id="CHEBI:29105"/>
        <label>2</label>
    </ligand>
</feature>